<proteinExistence type="predicted"/>
<sequence>MDQQQQQQQDISGLFLKDLDTAGSGGEGTFPFPLGDQASLFNFHAPAGLGLGPLYLSNDGTGSGVGQLFNNALFDMGGIQQIDGLHHGTQIASDDMSLFLAAATAADEMRQQQQQQEASSSTPAARIDQACR</sequence>
<dbReference type="Proteomes" id="UP001140066">
    <property type="component" value="Unassembled WGS sequence"/>
</dbReference>
<dbReference type="EMBL" id="JANBUK010000783">
    <property type="protein sequence ID" value="KAJ2788713.1"/>
    <property type="molecule type" value="Genomic_DNA"/>
</dbReference>
<name>A0ACC1KFD9_9FUNG</name>
<keyword evidence="2" id="KW-1185">Reference proteome</keyword>
<comment type="caution">
    <text evidence="1">The sequence shown here is derived from an EMBL/GenBank/DDBJ whole genome shotgun (WGS) entry which is preliminary data.</text>
</comment>
<evidence type="ECO:0000313" key="2">
    <source>
        <dbReference type="Proteomes" id="UP001140066"/>
    </source>
</evidence>
<feature type="non-terminal residue" evidence="1">
    <location>
        <position position="132"/>
    </location>
</feature>
<gene>
    <name evidence="1" type="ORF">GGI18_002800</name>
</gene>
<accession>A0ACC1KFD9</accession>
<protein>
    <submittedName>
        <fullName evidence="1">Uncharacterized protein</fullName>
    </submittedName>
</protein>
<organism evidence="1 2">
    <name type="scientific">Coemansia linderi</name>
    <dbReference type="NCBI Taxonomy" id="2663919"/>
    <lineage>
        <taxon>Eukaryota</taxon>
        <taxon>Fungi</taxon>
        <taxon>Fungi incertae sedis</taxon>
        <taxon>Zoopagomycota</taxon>
        <taxon>Kickxellomycotina</taxon>
        <taxon>Kickxellomycetes</taxon>
        <taxon>Kickxellales</taxon>
        <taxon>Kickxellaceae</taxon>
        <taxon>Coemansia</taxon>
    </lineage>
</organism>
<evidence type="ECO:0000313" key="1">
    <source>
        <dbReference type="EMBL" id="KAJ2788713.1"/>
    </source>
</evidence>
<reference evidence="1" key="1">
    <citation type="submission" date="2022-07" db="EMBL/GenBank/DDBJ databases">
        <title>Phylogenomic reconstructions and comparative analyses of Kickxellomycotina fungi.</title>
        <authorList>
            <person name="Reynolds N.K."/>
            <person name="Stajich J.E."/>
            <person name="Barry K."/>
            <person name="Grigoriev I.V."/>
            <person name="Crous P."/>
            <person name="Smith M.E."/>
        </authorList>
    </citation>
    <scope>NUCLEOTIDE SEQUENCE</scope>
    <source>
        <strain evidence="1">BCRC 34191</strain>
    </source>
</reference>